<feature type="compositionally biased region" description="Basic and acidic residues" evidence="3">
    <location>
        <begin position="334"/>
        <end position="347"/>
    </location>
</feature>
<feature type="region of interest" description="Disordered" evidence="3">
    <location>
        <begin position="402"/>
        <end position="426"/>
    </location>
</feature>
<dbReference type="GO" id="GO:0003729">
    <property type="term" value="F:mRNA binding"/>
    <property type="evidence" value="ECO:0007669"/>
    <property type="project" value="TreeGrafter"/>
</dbReference>
<evidence type="ECO:0000313" key="7">
    <source>
        <dbReference type="Proteomes" id="UP000812966"/>
    </source>
</evidence>
<keyword evidence="2" id="KW-0175">Coiled coil</keyword>
<evidence type="ECO:0000259" key="4">
    <source>
        <dbReference type="PROSITE" id="PS50102"/>
    </source>
</evidence>
<feature type="compositionally biased region" description="Pro residues" evidence="3">
    <location>
        <begin position="83"/>
        <end position="92"/>
    </location>
</feature>
<dbReference type="InterPro" id="IPR002483">
    <property type="entry name" value="PWI_dom"/>
</dbReference>
<protein>
    <recommendedName>
        <fullName evidence="8">PWI domain-containing protein</fullName>
    </recommendedName>
</protein>
<dbReference type="SUPFAM" id="SSF54928">
    <property type="entry name" value="RNA-binding domain, RBD"/>
    <property type="match status" value="1"/>
</dbReference>
<feature type="coiled-coil region" evidence="2">
    <location>
        <begin position="516"/>
        <end position="547"/>
    </location>
</feature>
<evidence type="ECO:0000256" key="2">
    <source>
        <dbReference type="SAM" id="Coils"/>
    </source>
</evidence>
<accession>A0A8K0NR89</accession>
<dbReference type="Pfam" id="PF00076">
    <property type="entry name" value="RRM_1"/>
    <property type="match status" value="1"/>
</dbReference>
<dbReference type="CDD" id="cd12446">
    <property type="entry name" value="RRM_RBM25"/>
    <property type="match status" value="1"/>
</dbReference>
<dbReference type="EMBL" id="JABELV010000001">
    <property type="protein sequence ID" value="KAG7580091.1"/>
    <property type="molecule type" value="Genomic_DNA"/>
</dbReference>
<evidence type="ECO:0000259" key="5">
    <source>
        <dbReference type="PROSITE" id="PS51025"/>
    </source>
</evidence>
<keyword evidence="1" id="KW-0694">RNA-binding</keyword>
<keyword evidence="7" id="KW-1185">Reference proteome</keyword>
<feature type="domain" description="RRM" evidence="4">
    <location>
        <begin position="148"/>
        <end position="236"/>
    </location>
</feature>
<dbReference type="SMART" id="SM00360">
    <property type="entry name" value="RRM"/>
    <property type="match status" value="1"/>
</dbReference>
<name>A0A8K0NR89_9TREE</name>
<sequence>MPPGPPGGGFRPPLAGMPPPTLPGMPPPTLSPMPGSLPPFPPGQGGFRPPIPGTLPNFPPTRPPMPGFPGTPGSQGLGAPSPGNMPPFSPGQMPPPGMGLPIRPGFSPHGVPGSGTPGFDPNNAGLPRPPHMPGGSQNPNFVRAVKTTKVFIGSIAAGVTDAILTGLIHTCGPLHSLSRVTTASGNLAGFGFAEFEDPEVVLRCLKCLNGTELPDMTPAGRRDGATKALVVKADDKTKAFLNEFEELNIRTDHDDELDEHARKRIQTIVQAMKDPNADLNSIIPASAAPNVSEAAKDNGPMVPDHLKDLDAEELPEDQRGVVLDQIASFRVQAQKKEEERKRKDEMLNSRSGGSGSYNNAGPGQGGNQMRQWGGRGEQGVRPIGDGPQGYNQPVGFVKAETMEGRQGGERSDAEVEQMRKEEKQRRLEEDFRSLERRVESRESRVMRTLEKENEDLKRQEDYERDARERARRMLRDYDDDREEASGRDVFYADRVKWRSMRQAVRRREYQDDVRDRQTEEVEMVELEKQTEELLQKQMQEMADLEAKQRAAGYLFDDSAHIKVAIGGNTAPTASKQKTNIAFNGDDDDDAGKKKRTLIMLDDTEGLTPSQRDERNAERLQTIRDAIPKDQATLWATKIKWGVAITSQMDNKIAPFVRQTIDTALGLQEEDLSNAVIQHIREQAGPGVLLETLEPVLEEDASQVVNDIWRLLAFESAAYTAGLPTGEMAI</sequence>
<dbReference type="InterPro" id="IPR052768">
    <property type="entry name" value="RBM25"/>
</dbReference>
<dbReference type="AlphaFoldDB" id="A0A8K0NR89"/>
<dbReference type="GO" id="GO:0005681">
    <property type="term" value="C:spliceosomal complex"/>
    <property type="evidence" value="ECO:0007669"/>
    <property type="project" value="TreeGrafter"/>
</dbReference>
<dbReference type="PROSITE" id="PS50102">
    <property type="entry name" value="RRM"/>
    <property type="match status" value="1"/>
</dbReference>
<feature type="compositionally biased region" description="Low complexity" evidence="3">
    <location>
        <begin position="348"/>
        <end position="361"/>
    </location>
</feature>
<dbReference type="Proteomes" id="UP000812966">
    <property type="component" value="Unassembled WGS sequence"/>
</dbReference>
<reference evidence="6" key="1">
    <citation type="submission" date="2020-04" db="EMBL/GenBank/DDBJ databases">
        <title>Analysis of mating type loci in Filobasidium floriforme.</title>
        <authorList>
            <person name="Nowrousian M."/>
        </authorList>
    </citation>
    <scope>NUCLEOTIDE SEQUENCE</scope>
    <source>
        <strain evidence="6">CBS 6242</strain>
    </source>
</reference>
<dbReference type="InterPro" id="IPR000504">
    <property type="entry name" value="RRM_dom"/>
</dbReference>
<feature type="domain" description="PWI" evidence="5">
    <location>
        <begin position="631"/>
        <end position="728"/>
    </location>
</feature>
<organism evidence="6 7">
    <name type="scientific">Filobasidium floriforme</name>
    <dbReference type="NCBI Taxonomy" id="5210"/>
    <lineage>
        <taxon>Eukaryota</taxon>
        <taxon>Fungi</taxon>
        <taxon>Dikarya</taxon>
        <taxon>Basidiomycota</taxon>
        <taxon>Agaricomycotina</taxon>
        <taxon>Tremellomycetes</taxon>
        <taxon>Filobasidiales</taxon>
        <taxon>Filobasidiaceae</taxon>
        <taxon>Filobasidium</taxon>
    </lineage>
</organism>
<evidence type="ECO:0000313" key="6">
    <source>
        <dbReference type="EMBL" id="KAG7580091.1"/>
    </source>
</evidence>
<feature type="compositionally biased region" description="Pro residues" evidence="3">
    <location>
        <begin position="49"/>
        <end position="69"/>
    </location>
</feature>
<feature type="region of interest" description="Disordered" evidence="3">
    <location>
        <begin position="1"/>
        <end position="92"/>
    </location>
</feature>
<evidence type="ECO:0000256" key="3">
    <source>
        <dbReference type="SAM" id="MobiDB-lite"/>
    </source>
</evidence>
<dbReference type="InterPro" id="IPR035979">
    <property type="entry name" value="RBD_domain_sf"/>
</dbReference>
<dbReference type="InterPro" id="IPR012677">
    <property type="entry name" value="Nucleotide-bd_a/b_plait_sf"/>
</dbReference>
<dbReference type="Pfam" id="PF01480">
    <property type="entry name" value="PWI"/>
    <property type="match status" value="1"/>
</dbReference>
<dbReference type="SMART" id="SM00311">
    <property type="entry name" value="PWI"/>
    <property type="match status" value="1"/>
</dbReference>
<evidence type="ECO:0000256" key="1">
    <source>
        <dbReference type="PROSITE-ProRule" id="PRU00176"/>
    </source>
</evidence>
<dbReference type="PANTHER" id="PTHR18806:SF4">
    <property type="entry name" value="RNA-BINDING PROTEIN 25"/>
    <property type="match status" value="1"/>
</dbReference>
<feature type="compositionally biased region" description="Pro residues" evidence="3">
    <location>
        <begin position="15"/>
        <end position="42"/>
    </location>
</feature>
<evidence type="ECO:0008006" key="8">
    <source>
        <dbReference type="Google" id="ProtNLM"/>
    </source>
</evidence>
<dbReference type="PANTHER" id="PTHR18806">
    <property type="entry name" value="RBM25 PROTEIN"/>
    <property type="match status" value="1"/>
</dbReference>
<comment type="caution">
    <text evidence="6">The sequence shown here is derived from an EMBL/GenBank/DDBJ whole genome shotgun (WGS) entry which is preliminary data.</text>
</comment>
<dbReference type="Gene3D" id="1.20.1390.10">
    <property type="entry name" value="PWI domain"/>
    <property type="match status" value="1"/>
</dbReference>
<proteinExistence type="predicted"/>
<dbReference type="Gene3D" id="3.30.70.330">
    <property type="match status" value="1"/>
</dbReference>
<feature type="region of interest" description="Disordered" evidence="3">
    <location>
        <begin position="332"/>
        <end position="377"/>
    </location>
</feature>
<gene>
    <name evidence="6" type="ORF">FFLO_00062</name>
</gene>
<dbReference type="InterPro" id="IPR034268">
    <property type="entry name" value="RBM25_RRM"/>
</dbReference>
<dbReference type="PROSITE" id="PS51025">
    <property type="entry name" value="PWI"/>
    <property type="match status" value="1"/>
</dbReference>